<dbReference type="InterPro" id="IPR036259">
    <property type="entry name" value="MFS_trans_sf"/>
</dbReference>
<evidence type="ECO:0000256" key="2">
    <source>
        <dbReference type="SAM" id="Phobius"/>
    </source>
</evidence>
<feature type="transmembrane region" description="Helical" evidence="2">
    <location>
        <begin position="145"/>
        <end position="166"/>
    </location>
</feature>
<organism evidence="3 4">
    <name type="scientific">Candidatus Fimenecus excrementigallinarum</name>
    <dbReference type="NCBI Taxonomy" id="2840816"/>
    <lineage>
        <taxon>Bacteria</taxon>
        <taxon>Bacillati</taxon>
        <taxon>Bacillota</taxon>
        <taxon>Clostridia</taxon>
        <taxon>Candidatus Fimenecus</taxon>
    </lineage>
</organism>
<feature type="transmembrane region" description="Helical" evidence="2">
    <location>
        <begin position="38"/>
        <end position="60"/>
    </location>
</feature>
<accession>A0A9D1IF23</accession>
<evidence type="ECO:0000256" key="1">
    <source>
        <dbReference type="SAM" id="MobiDB-lite"/>
    </source>
</evidence>
<feature type="transmembrane region" description="Helical" evidence="2">
    <location>
        <begin position="391"/>
        <end position="415"/>
    </location>
</feature>
<dbReference type="Pfam" id="PF13347">
    <property type="entry name" value="MFS_2"/>
    <property type="match status" value="1"/>
</dbReference>
<evidence type="ECO:0000313" key="3">
    <source>
        <dbReference type="EMBL" id="HIU35476.1"/>
    </source>
</evidence>
<evidence type="ECO:0000313" key="4">
    <source>
        <dbReference type="Proteomes" id="UP000824071"/>
    </source>
</evidence>
<keyword evidence="2" id="KW-0812">Transmembrane</keyword>
<reference evidence="3" key="2">
    <citation type="journal article" date="2021" name="PeerJ">
        <title>Extensive microbial diversity within the chicken gut microbiome revealed by metagenomics and culture.</title>
        <authorList>
            <person name="Gilroy R."/>
            <person name="Ravi A."/>
            <person name="Getino M."/>
            <person name="Pursley I."/>
            <person name="Horton D.L."/>
            <person name="Alikhan N.F."/>
            <person name="Baker D."/>
            <person name="Gharbi K."/>
            <person name="Hall N."/>
            <person name="Watson M."/>
            <person name="Adriaenssens E.M."/>
            <person name="Foster-Nyarko E."/>
            <person name="Jarju S."/>
            <person name="Secka A."/>
            <person name="Antonio M."/>
            <person name="Oren A."/>
            <person name="Chaudhuri R.R."/>
            <person name="La Ragione R."/>
            <person name="Hildebrand F."/>
            <person name="Pallen M.J."/>
        </authorList>
    </citation>
    <scope>NUCLEOTIDE SEQUENCE</scope>
    <source>
        <strain evidence="3">ChiGjej1B1-19959</strain>
    </source>
</reference>
<proteinExistence type="predicted"/>
<comment type="caution">
    <text evidence="3">The sequence shown here is derived from an EMBL/GenBank/DDBJ whole genome shotgun (WGS) entry which is preliminary data.</text>
</comment>
<dbReference type="Gene3D" id="1.20.1250.20">
    <property type="entry name" value="MFS general substrate transporter like domains"/>
    <property type="match status" value="1"/>
</dbReference>
<dbReference type="SUPFAM" id="SSF103473">
    <property type="entry name" value="MFS general substrate transporter"/>
    <property type="match status" value="1"/>
</dbReference>
<protein>
    <submittedName>
        <fullName evidence="3">MFS transporter</fullName>
    </submittedName>
</protein>
<feature type="transmembrane region" description="Helical" evidence="2">
    <location>
        <begin position="294"/>
        <end position="314"/>
    </location>
</feature>
<feature type="transmembrane region" description="Helical" evidence="2">
    <location>
        <begin position="211"/>
        <end position="232"/>
    </location>
</feature>
<feature type="transmembrane region" description="Helical" evidence="2">
    <location>
        <begin position="178"/>
        <end position="199"/>
    </location>
</feature>
<keyword evidence="2" id="KW-0472">Membrane</keyword>
<feature type="transmembrane region" description="Helical" evidence="2">
    <location>
        <begin position="113"/>
        <end position="133"/>
    </location>
</feature>
<sequence length="680" mass="76367">MKNGKCKRALAFCKEKVLNLRRYWKTPPDKKYVSYREIAAYSVGGAGVYFIVSMVGLIVLNAGSMIVGASIGITALDLQTMNVAATLVGLVFAPMRAMLFDNTRSAMGKFRPYLLTMGLPTAFLGTLLVYLPYEDMAYRDKAVSVFVVYTLLQVFSPFYSAAYAGLVQVMSPNSSERAWIIEVSSIIYSAAPTIINPVLPLIGPLEDLHTYRIAFPVFCLLGVAVSMLCVFGTRERIIVPKRYVPRVGFWEGFKKVSRNKYFWIINLSTWLNFLAGGYGYLFQWIFYYGMNNTGLYSLMVVIRGEAATPGMLLGAPLANRLGKRRICLLSMAAQVVCLVLMLVCYKSYILVFIMIYLKDMFAALSIIYLPAMKADVMEYQQYKTGDRLEGFIEQSGVLLGNAIALVTGYAIPLILQRYGLTNNYDDLFNAEFRNPIVYAMIAAAIAGTVLSLIPFLFYDLSEDKRQNMIRVLKIRALFTDNRNGELSDEALCDTVEEVYAAYAALRETAGGTDKASAARRAAAQMTVAELEKFESAAMRARVARAERLTAAGLDGLRQFDRQLLTDACAMPRDTKAQRRARKAAVLEARALQRSAARLQKHFPQGARIPCEADVEKAYRLPEATRAERREKRHEKSRAEREMHRLTVCAAPYMAAKKLLEERDAYSRWPELEARYRQIKA</sequence>
<reference evidence="3" key="1">
    <citation type="submission" date="2020-10" db="EMBL/GenBank/DDBJ databases">
        <authorList>
            <person name="Gilroy R."/>
        </authorList>
    </citation>
    <scope>NUCLEOTIDE SEQUENCE</scope>
    <source>
        <strain evidence="3">ChiGjej1B1-19959</strain>
    </source>
</reference>
<feature type="region of interest" description="Disordered" evidence="1">
    <location>
        <begin position="622"/>
        <end position="642"/>
    </location>
</feature>
<dbReference type="AlphaFoldDB" id="A0A9D1IF23"/>
<dbReference type="EMBL" id="DVMW01000024">
    <property type="protein sequence ID" value="HIU35476.1"/>
    <property type="molecule type" value="Genomic_DNA"/>
</dbReference>
<feature type="transmembrane region" description="Helical" evidence="2">
    <location>
        <begin position="66"/>
        <end position="92"/>
    </location>
</feature>
<dbReference type="Proteomes" id="UP000824071">
    <property type="component" value="Unassembled WGS sequence"/>
</dbReference>
<keyword evidence="2" id="KW-1133">Transmembrane helix</keyword>
<feature type="transmembrane region" description="Helical" evidence="2">
    <location>
        <begin position="261"/>
        <end position="282"/>
    </location>
</feature>
<name>A0A9D1IF23_9FIRM</name>
<feature type="transmembrane region" description="Helical" evidence="2">
    <location>
        <begin position="435"/>
        <end position="458"/>
    </location>
</feature>
<gene>
    <name evidence="3" type="ORF">IAC53_02575</name>
</gene>